<feature type="transmembrane region" description="Helical" evidence="1">
    <location>
        <begin position="26"/>
        <end position="46"/>
    </location>
</feature>
<keyword evidence="1" id="KW-1133">Transmembrane helix</keyword>
<name>A0A8D2CDM4_PIG</name>
<dbReference type="Proteomes" id="UP000694725">
    <property type="component" value="Unplaced"/>
</dbReference>
<dbReference type="Ensembl" id="ENSSSCT00065086015.1">
    <property type="protein sequence ID" value="ENSSSCP00065037605.1"/>
    <property type="gene ID" value="ENSSSCG00065062712.1"/>
</dbReference>
<sequence>MLNIFFMCLLAICVSLEKCIFRSFAHFSIGLLVFLLLSCVSYLYVLEIKPLSVALFEIIFSHSVNYLYFFFMVSFAVEKLVSFIRSHWYIFAFVSVALGVRPKKTFLWFLSGRECSLPEV</sequence>
<reference evidence="2" key="1">
    <citation type="submission" date="2025-08" db="UniProtKB">
        <authorList>
            <consortium name="Ensembl"/>
        </authorList>
    </citation>
    <scope>IDENTIFICATION</scope>
</reference>
<feature type="transmembrane region" description="Helical" evidence="1">
    <location>
        <begin position="53"/>
        <end position="77"/>
    </location>
</feature>
<organism evidence="2 3">
    <name type="scientific">Sus scrofa</name>
    <name type="common">Pig</name>
    <dbReference type="NCBI Taxonomy" id="9823"/>
    <lineage>
        <taxon>Eukaryota</taxon>
        <taxon>Metazoa</taxon>
        <taxon>Chordata</taxon>
        <taxon>Craniata</taxon>
        <taxon>Vertebrata</taxon>
        <taxon>Euteleostomi</taxon>
        <taxon>Mammalia</taxon>
        <taxon>Eutheria</taxon>
        <taxon>Laurasiatheria</taxon>
        <taxon>Artiodactyla</taxon>
        <taxon>Suina</taxon>
        <taxon>Suidae</taxon>
        <taxon>Sus</taxon>
    </lineage>
</organism>
<protein>
    <submittedName>
        <fullName evidence="2">Uncharacterized protein</fullName>
    </submittedName>
</protein>
<keyword evidence="1" id="KW-0472">Membrane</keyword>
<evidence type="ECO:0000313" key="3">
    <source>
        <dbReference type="Proteomes" id="UP000694725"/>
    </source>
</evidence>
<feature type="transmembrane region" description="Helical" evidence="1">
    <location>
        <begin position="83"/>
        <end position="100"/>
    </location>
</feature>
<dbReference type="AlphaFoldDB" id="A0A8D2CDM4"/>
<proteinExistence type="predicted"/>
<evidence type="ECO:0000313" key="2">
    <source>
        <dbReference type="Ensembl" id="ENSSSCP00065037605.1"/>
    </source>
</evidence>
<keyword evidence="1" id="KW-0812">Transmembrane</keyword>
<evidence type="ECO:0000256" key="1">
    <source>
        <dbReference type="SAM" id="Phobius"/>
    </source>
</evidence>
<accession>A0A8D2CDM4</accession>